<dbReference type="AlphaFoldDB" id="H2AM29"/>
<sequence length="103" mass="11849">MKARYKGKLVDVWEISKTSEPPEWIKNYFSKGYLVWHDNRLKILLKAINPSPVRDIKLGLFDTIQGIYGGGYDIGDIGDFFDATNGRIISKKTFDSQYTIENK</sequence>
<geneLocation type="plasmid" evidence="1">
    <name>pGL1</name>
</geneLocation>
<name>H2AM29_9LACT</name>
<dbReference type="RefSeq" id="WP_014386274.1">
    <property type="nucleotide sequence ID" value="NC_016969.1"/>
</dbReference>
<evidence type="ECO:0000313" key="1">
    <source>
        <dbReference type="EMBL" id="CCF55361.1"/>
    </source>
</evidence>
<evidence type="ECO:0008006" key="2">
    <source>
        <dbReference type="Google" id="ProtNLM"/>
    </source>
</evidence>
<organism evidence="1">
    <name type="scientific">Lactococcus garvieae</name>
    <dbReference type="NCBI Taxonomy" id="1363"/>
    <lineage>
        <taxon>Bacteria</taxon>
        <taxon>Bacillati</taxon>
        <taxon>Bacillota</taxon>
        <taxon>Bacilli</taxon>
        <taxon>Lactobacillales</taxon>
        <taxon>Streptococcaceae</taxon>
        <taxon>Lactococcus</taxon>
    </lineage>
</organism>
<proteinExistence type="predicted"/>
<keyword evidence="1" id="KW-0614">Plasmid</keyword>
<reference evidence="1" key="1">
    <citation type="journal article" date="2012" name="PLoS ONE">
        <title>Characterization of plasmids in a human clinical strain of Lactococcus garvieae.</title>
        <authorList>
            <person name="Aguado-Urda M."/>
            <person name="Gibello A."/>
            <person name="Blanco M.M."/>
            <person name="Lopez-Campos G.H."/>
            <person name="Cutuli M.T."/>
            <person name="Fernandez-Garayzabal J.F."/>
        </authorList>
    </citation>
    <scope>NUCLEOTIDE SEQUENCE [LARGE SCALE GENOMIC DNA]</scope>
    <source>
        <strain evidence="1">21881</strain>
        <plasmid evidence="1">pGL1</plasmid>
    </source>
</reference>
<protein>
    <recommendedName>
        <fullName evidence="2">Role in replication</fullName>
    </recommendedName>
</protein>
<accession>H2AM29</accession>
<dbReference type="EMBL" id="HE650695">
    <property type="protein sequence ID" value="CCF55361.1"/>
    <property type="molecule type" value="Genomic_DNA"/>
</dbReference>